<accession>A0A0D2BAI8</accession>
<dbReference type="VEuPathDB" id="FungiDB:PV07_01339"/>
<keyword evidence="5" id="KW-0560">Oxidoreductase</keyword>
<dbReference type="Proteomes" id="UP000054466">
    <property type="component" value="Unassembled WGS sequence"/>
</dbReference>
<dbReference type="Pfam" id="PF00743">
    <property type="entry name" value="FMO-like"/>
    <property type="match status" value="1"/>
</dbReference>
<dbReference type="SUPFAM" id="SSF50129">
    <property type="entry name" value="GroES-like"/>
    <property type="match status" value="1"/>
</dbReference>
<dbReference type="AlphaFoldDB" id="A0A0D2BAI8"/>
<dbReference type="STRING" id="569365.A0A0D2BAI8"/>
<dbReference type="Pfam" id="PF00107">
    <property type="entry name" value="ADH_zinc_N"/>
    <property type="match status" value="1"/>
</dbReference>
<evidence type="ECO:0000256" key="5">
    <source>
        <dbReference type="ARBA" id="ARBA00023002"/>
    </source>
</evidence>
<keyword evidence="4" id="KW-0274">FAD</keyword>
<evidence type="ECO:0000256" key="6">
    <source>
        <dbReference type="RuleBase" id="RU361277"/>
    </source>
</evidence>
<dbReference type="Gene3D" id="3.90.180.10">
    <property type="entry name" value="Medium-chain alcohol dehydrogenases, catalytic domain"/>
    <property type="match status" value="1"/>
</dbReference>
<dbReference type="GeneID" id="27340533"/>
<dbReference type="RefSeq" id="XP_016254778.1">
    <property type="nucleotide sequence ID" value="XM_016387850.1"/>
</dbReference>
<comment type="similarity">
    <text evidence="2">Belongs to the FAD-binding monooxygenase family.</text>
</comment>
<dbReference type="OrthoDB" id="74360at2759"/>
<keyword evidence="6" id="KW-0479">Metal-binding</keyword>
<evidence type="ECO:0000256" key="1">
    <source>
        <dbReference type="ARBA" id="ARBA00001974"/>
    </source>
</evidence>
<comment type="cofactor">
    <cofactor evidence="1">
        <name>FAD</name>
        <dbReference type="ChEBI" id="CHEBI:57692"/>
    </cofactor>
</comment>
<dbReference type="Gene3D" id="3.40.50.720">
    <property type="entry name" value="NAD(P)-binding Rossmann-like Domain"/>
    <property type="match status" value="1"/>
</dbReference>
<gene>
    <name evidence="8" type="ORF">PV07_01339</name>
</gene>
<dbReference type="InterPro" id="IPR036188">
    <property type="entry name" value="FAD/NAD-bd_sf"/>
</dbReference>
<comment type="cofactor">
    <cofactor evidence="6">
        <name>Zn(2+)</name>
        <dbReference type="ChEBI" id="CHEBI:29105"/>
    </cofactor>
</comment>
<dbReference type="SMART" id="SM00829">
    <property type="entry name" value="PKS_ER"/>
    <property type="match status" value="1"/>
</dbReference>
<dbReference type="GO" id="GO:0008270">
    <property type="term" value="F:zinc ion binding"/>
    <property type="evidence" value="ECO:0007669"/>
    <property type="project" value="InterPro"/>
</dbReference>
<name>A0A0D2BAI8_9EURO</name>
<comment type="similarity">
    <text evidence="6">Belongs to the zinc-containing alcohol dehydrogenase family.</text>
</comment>
<dbReference type="GO" id="GO:0004499">
    <property type="term" value="F:N,N-dimethylaniline monooxygenase activity"/>
    <property type="evidence" value="ECO:0007669"/>
    <property type="project" value="InterPro"/>
</dbReference>
<evidence type="ECO:0000313" key="9">
    <source>
        <dbReference type="Proteomes" id="UP000054466"/>
    </source>
</evidence>
<dbReference type="Gene3D" id="3.50.50.60">
    <property type="entry name" value="FAD/NAD(P)-binding domain"/>
    <property type="match status" value="2"/>
</dbReference>
<evidence type="ECO:0000256" key="2">
    <source>
        <dbReference type="ARBA" id="ARBA00010139"/>
    </source>
</evidence>
<keyword evidence="3" id="KW-0285">Flavoprotein</keyword>
<dbReference type="InterPro" id="IPR011032">
    <property type="entry name" value="GroES-like_sf"/>
</dbReference>
<dbReference type="GO" id="GO:0050660">
    <property type="term" value="F:flavin adenine dinucleotide binding"/>
    <property type="evidence" value="ECO:0007669"/>
    <property type="project" value="InterPro"/>
</dbReference>
<evidence type="ECO:0000256" key="4">
    <source>
        <dbReference type="ARBA" id="ARBA00022827"/>
    </source>
</evidence>
<evidence type="ECO:0000256" key="3">
    <source>
        <dbReference type="ARBA" id="ARBA00022630"/>
    </source>
</evidence>
<feature type="domain" description="Enoyl reductase (ER)" evidence="7">
    <location>
        <begin position="586"/>
        <end position="931"/>
    </location>
</feature>
<reference evidence="8 9" key="1">
    <citation type="submission" date="2015-01" db="EMBL/GenBank/DDBJ databases">
        <title>The Genome Sequence of Cladophialophora immunda CBS83496.</title>
        <authorList>
            <consortium name="The Broad Institute Genomics Platform"/>
            <person name="Cuomo C."/>
            <person name="de Hoog S."/>
            <person name="Gorbushina A."/>
            <person name="Stielow B."/>
            <person name="Teixiera M."/>
            <person name="Abouelleil A."/>
            <person name="Chapman S.B."/>
            <person name="Priest M."/>
            <person name="Young S.K."/>
            <person name="Wortman J."/>
            <person name="Nusbaum C."/>
            <person name="Birren B."/>
        </authorList>
    </citation>
    <scope>NUCLEOTIDE SEQUENCE [LARGE SCALE GENOMIC DNA]</scope>
    <source>
        <strain evidence="8 9">CBS 83496</strain>
    </source>
</reference>
<dbReference type="SUPFAM" id="SSF51905">
    <property type="entry name" value="FAD/NAD(P)-binding domain"/>
    <property type="match status" value="3"/>
</dbReference>
<dbReference type="PANTHER" id="PTHR42877:SF8">
    <property type="entry name" value="MONOOXYGENASE"/>
    <property type="match status" value="1"/>
</dbReference>
<dbReference type="SUPFAM" id="SSF51735">
    <property type="entry name" value="NAD(P)-binding Rossmann-fold domains"/>
    <property type="match status" value="1"/>
</dbReference>
<dbReference type="InterPro" id="IPR051209">
    <property type="entry name" value="FAD-bind_Monooxygenase_sf"/>
</dbReference>
<dbReference type="GO" id="GO:0050661">
    <property type="term" value="F:NADP binding"/>
    <property type="evidence" value="ECO:0007669"/>
    <property type="project" value="InterPro"/>
</dbReference>
<dbReference type="PROSITE" id="PS00059">
    <property type="entry name" value="ADH_ZINC"/>
    <property type="match status" value="1"/>
</dbReference>
<dbReference type="InterPro" id="IPR036291">
    <property type="entry name" value="NAD(P)-bd_dom_sf"/>
</dbReference>
<evidence type="ECO:0000313" key="8">
    <source>
        <dbReference type="EMBL" id="KIW34562.1"/>
    </source>
</evidence>
<dbReference type="InterPro" id="IPR013149">
    <property type="entry name" value="ADH-like_C"/>
</dbReference>
<proteinExistence type="inferred from homology"/>
<dbReference type="InterPro" id="IPR020946">
    <property type="entry name" value="Flavin_mOase-like"/>
</dbReference>
<keyword evidence="6" id="KW-0862">Zinc</keyword>
<keyword evidence="9" id="KW-1185">Reference proteome</keyword>
<sequence length="940" mass="106294">MVSELGYKVEPQWHSKPNYIRVICVGAGAAGLLVAYKMKKDFKNYEFICYEKLVLTFRCACDVPAHAYTYSFEPNPEWSSFYAYAPEIKQYFEKFADKYDLHPSIKLNSRVQSATWVEDKGIYEVEVDAGGRKINDWCHVIINGTGFLNDWKWPKIEGLHDFEGKLLHSANWDTSVDYTDKTVAVIGTGSSAIQIVPQVQKKAKHLITFMRSVTWISPPVGAQVLEEDKSHSSDSSQTQAPQAQYWYTEEDKKKFREDPEALLEYRKKLESSVNNLFDMFIAGSETSKWAEKLMREEMHRRIGPGHEELKERLIPKWAPGCRRITPGDGYLEALVKDNVTPIHNEIVKVVPEGLIDDAGRLHKVDILVCATGFNLAFAPPFKVLGVNGVSMADEFNPEPHVYLALTVPKFPNYFVVNGVRGNWASGTSLPSHEVQVEYILQCMKRMQEENIRALEVKMEPVKQLYEHIDEWHKGSVWNTECKSWYKNNIIGGKLWIWGGSALHYMKTIKFVRWEHYDFRYNNKNMWSFLGNGRVEAEVMKDTSRLAPYMRNEDSHYVERETWLQICFDRSLASKDLYMMKAARYHGQRDLRVEEVDVPQIGDGQVLVQVEWCGICGSDLHEYLVGPAVIPRKEAPHPLTGAVLPVTMGHEFCGRVSKVGPNSKLQIGQAVMVDPRVFCSSCHSCNIGDTNICNSWGFLGLQSNDGGGYSEYVAVKEDMCYVLPASVSLSEAALIEPLTVARHATKKSGFDDYRDKTVLVLGGGPVGLALIFVLKASGVKKLIVSEPTAKRQEQAAKFVDVVLNPKEVNVPEKCRELTDGRGVDIVFDCAGIMPGLKDGMDALRRGGTYVNVAGWERECIVPMGHFMLKEIIFRASMSYTEEDFKQTVDEFVAGKFKGFEKLVTARIALDDVVAKGFEELVNHKDDHVKILVTPKRELLAH</sequence>
<dbReference type="InterPro" id="IPR020843">
    <property type="entry name" value="ER"/>
</dbReference>
<dbReference type="EMBL" id="KN847040">
    <property type="protein sequence ID" value="KIW34562.1"/>
    <property type="molecule type" value="Genomic_DNA"/>
</dbReference>
<dbReference type="CDD" id="cd08233">
    <property type="entry name" value="butanediol_DH_like"/>
    <property type="match status" value="1"/>
</dbReference>
<dbReference type="HOGENOM" id="CLU_312147_0_0_1"/>
<organism evidence="8 9">
    <name type="scientific">Cladophialophora immunda</name>
    <dbReference type="NCBI Taxonomy" id="569365"/>
    <lineage>
        <taxon>Eukaryota</taxon>
        <taxon>Fungi</taxon>
        <taxon>Dikarya</taxon>
        <taxon>Ascomycota</taxon>
        <taxon>Pezizomycotina</taxon>
        <taxon>Eurotiomycetes</taxon>
        <taxon>Chaetothyriomycetidae</taxon>
        <taxon>Chaetothyriales</taxon>
        <taxon>Herpotrichiellaceae</taxon>
        <taxon>Cladophialophora</taxon>
    </lineage>
</organism>
<dbReference type="InterPro" id="IPR002328">
    <property type="entry name" value="ADH_Zn_CS"/>
</dbReference>
<dbReference type="Pfam" id="PF08240">
    <property type="entry name" value="ADH_N"/>
    <property type="match status" value="1"/>
</dbReference>
<dbReference type="PANTHER" id="PTHR42877">
    <property type="entry name" value="L-ORNITHINE N(5)-MONOOXYGENASE-RELATED"/>
    <property type="match status" value="1"/>
</dbReference>
<dbReference type="InterPro" id="IPR013154">
    <property type="entry name" value="ADH-like_N"/>
</dbReference>
<evidence type="ECO:0000259" key="7">
    <source>
        <dbReference type="SMART" id="SM00829"/>
    </source>
</evidence>
<protein>
    <submittedName>
        <fullName evidence="8">Chlorophyll synthesis pathway protein BchC</fullName>
    </submittedName>
</protein>